<dbReference type="CDD" id="cd07972">
    <property type="entry name" value="OBF_DNA_ligase_Arch_LigB"/>
    <property type="match status" value="1"/>
</dbReference>
<dbReference type="RefSeq" id="WP_407863808.1">
    <property type="nucleotide sequence ID" value="NZ_BAAFZP010000001.1"/>
</dbReference>
<dbReference type="SUPFAM" id="SSF56091">
    <property type="entry name" value="DNA ligase/mRNA capping enzyme, catalytic domain"/>
    <property type="match status" value="1"/>
</dbReference>
<keyword evidence="16" id="KW-1185">Reference proteome</keyword>
<comment type="catalytic activity">
    <reaction evidence="13">
        <text>ATP + (deoxyribonucleotide)n-3'-hydroxyl + 5'-phospho-(deoxyribonucleotide)m = (deoxyribonucleotide)n+m + AMP + diphosphate.</text>
        <dbReference type="EC" id="6.5.1.1"/>
    </reaction>
</comment>
<keyword evidence="6" id="KW-0547">Nucleotide-binding</keyword>
<dbReference type="PANTHER" id="PTHR45674:SF13">
    <property type="entry name" value="DNA LIGASE-RELATED"/>
    <property type="match status" value="1"/>
</dbReference>
<dbReference type="CDD" id="cd07897">
    <property type="entry name" value="Adenylation_DNA_ligase_Bac1"/>
    <property type="match status" value="1"/>
</dbReference>
<keyword evidence="3" id="KW-0132">Cell division</keyword>
<name>A0ABQ0GW33_9HYPH</name>
<gene>
    <name evidence="15" type="ORF">PPNSA23_08250</name>
</gene>
<evidence type="ECO:0000256" key="1">
    <source>
        <dbReference type="ARBA" id="ARBA00012727"/>
    </source>
</evidence>
<evidence type="ECO:0000313" key="15">
    <source>
        <dbReference type="EMBL" id="GAB1580882.1"/>
    </source>
</evidence>
<evidence type="ECO:0000256" key="4">
    <source>
        <dbReference type="ARBA" id="ARBA00022705"/>
    </source>
</evidence>
<evidence type="ECO:0000256" key="7">
    <source>
        <dbReference type="ARBA" id="ARBA00022763"/>
    </source>
</evidence>
<dbReference type="InterPro" id="IPR012309">
    <property type="entry name" value="DNA_ligase_ATP-dep_C"/>
</dbReference>
<keyword evidence="9" id="KW-0460">Magnesium</keyword>
<dbReference type="NCBIfam" id="NF006701">
    <property type="entry name" value="PRK09247.1"/>
    <property type="match status" value="1"/>
</dbReference>
<keyword evidence="11" id="KW-0234">DNA repair</keyword>
<dbReference type="NCBIfam" id="TIGR04120">
    <property type="entry name" value="DNA_lig_bact"/>
    <property type="match status" value="1"/>
</dbReference>
<dbReference type="InterPro" id="IPR036599">
    <property type="entry name" value="DNA_ligase_N_sf"/>
</dbReference>
<comment type="caution">
    <text evidence="15">The sequence shown here is derived from an EMBL/GenBank/DDBJ whole genome shotgun (WGS) entry which is preliminary data.</text>
</comment>
<evidence type="ECO:0000256" key="10">
    <source>
        <dbReference type="ARBA" id="ARBA00023172"/>
    </source>
</evidence>
<accession>A0ABQ0GW33</accession>
<dbReference type="SUPFAM" id="SSF50249">
    <property type="entry name" value="Nucleic acid-binding proteins"/>
    <property type="match status" value="1"/>
</dbReference>
<dbReference type="InterPro" id="IPR012340">
    <property type="entry name" value="NA-bd_OB-fold"/>
</dbReference>
<reference evidence="15 16" key="1">
    <citation type="submission" date="2024-10" db="EMBL/GenBank/DDBJ databases">
        <title>Isolation, draft genome sequencing and identification of Phyllobacterium sp. NSA23, isolated from leaf soil.</title>
        <authorList>
            <person name="Akita H."/>
        </authorList>
    </citation>
    <scope>NUCLEOTIDE SEQUENCE [LARGE SCALE GENOMIC DNA]</scope>
    <source>
        <strain evidence="15 16">NSA23</strain>
    </source>
</reference>
<dbReference type="InterPro" id="IPR050191">
    <property type="entry name" value="ATP-dep_DNA_ligase"/>
</dbReference>
<sequence>MEGFAELLDRLVLTPQRNGKLRLLTDYFRATPDPERGYALAAITRDLDLASVKPAMLRALVGERVDPELFAYSYDYVGDLAETISLIWPAPERRRANRPPLLSEIVEALSQASRREGPLLVAHWLDDLDASGRYALLKLVTGGLRIGVSARLAKQALADFGQVDVTDIEELWHGLTPPYENLFAWLEGRASRPANLAAAPFRPVMLATALDEADFAKLDPADYAAEWKWDGIRVQAVAEEGVRRIYSRTGDDISHAFPDILEAMDFEGAIDGELLVGRLGEDGIIAGTFGDLQQRLNRKTVTARQLEDYPAFVRTYDLLQEGSQATGEDLRPLPFRERRMRLEAFVTTLDPQRFDLSPLVSFTSFEELAAFRKAPPHPIVEGLMLKCHDSPYLPGRPKGPWFKWKRDPFTIDAVLIYAQRGHGKRSSYYSDFTFGVWSGPEDDPILVPVGKAYFGFTDEELRLLDRFVRENTTERFGPVRAVRAEPDHGLVVEVAFEGLNRSTRHKSGVAMRFPRFSRLRWDKPPREADRLETLQKLLDREQ</sequence>
<dbReference type="InterPro" id="IPR016059">
    <property type="entry name" value="DNA_ligase_ATP-dep_CS"/>
</dbReference>
<dbReference type="InterPro" id="IPR026333">
    <property type="entry name" value="ATP_dep_DNA_lig_pp_1105_fam"/>
</dbReference>
<organism evidence="15 16">
    <name type="scientific">Phyllobacterium phragmitis</name>
    <dbReference type="NCBI Taxonomy" id="2670329"/>
    <lineage>
        <taxon>Bacteria</taxon>
        <taxon>Pseudomonadati</taxon>
        <taxon>Pseudomonadota</taxon>
        <taxon>Alphaproteobacteria</taxon>
        <taxon>Hyphomicrobiales</taxon>
        <taxon>Phyllobacteriaceae</taxon>
        <taxon>Phyllobacterium</taxon>
    </lineage>
</organism>
<evidence type="ECO:0000259" key="14">
    <source>
        <dbReference type="PROSITE" id="PS50160"/>
    </source>
</evidence>
<dbReference type="Proteomes" id="UP001628091">
    <property type="component" value="Unassembled WGS sequence"/>
</dbReference>
<keyword evidence="12" id="KW-0131">Cell cycle</keyword>
<dbReference type="PROSITE" id="PS00697">
    <property type="entry name" value="DNA_LIGASE_A1"/>
    <property type="match status" value="1"/>
</dbReference>
<protein>
    <recommendedName>
        <fullName evidence="1">DNA ligase (ATP)</fullName>
        <ecNumber evidence="1">6.5.1.1</ecNumber>
    </recommendedName>
</protein>
<evidence type="ECO:0000256" key="13">
    <source>
        <dbReference type="ARBA" id="ARBA00034003"/>
    </source>
</evidence>
<dbReference type="InterPro" id="IPR012310">
    <property type="entry name" value="DNA_ligase_ATP-dep_cent"/>
</dbReference>
<dbReference type="PANTHER" id="PTHR45674">
    <property type="entry name" value="DNA LIGASE 1/3 FAMILY MEMBER"/>
    <property type="match status" value="1"/>
</dbReference>
<keyword evidence="8" id="KW-0067">ATP-binding</keyword>
<dbReference type="Pfam" id="PF01068">
    <property type="entry name" value="DNA_ligase_A_M"/>
    <property type="match status" value="1"/>
</dbReference>
<dbReference type="Gene3D" id="2.40.50.140">
    <property type="entry name" value="Nucleic acid-binding proteins"/>
    <property type="match status" value="1"/>
</dbReference>
<dbReference type="GO" id="GO:0016874">
    <property type="term" value="F:ligase activity"/>
    <property type="evidence" value="ECO:0007669"/>
    <property type="project" value="UniProtKB-KW"/>
</dbReference>
<evidence type="ECO:0000256" key="2">
    <source>
        <dbReference type="ARBA" id="ARBA00022598"/>
    </source>
</evidence>
<evidence type="ECO:0000256" key="9">
    <source>
        <dbReference type="ARBA" id="ARBA00022842"/>
    </source>
</evidence>
<dbReference type="Pfam" id="PF04679">
    <property type="entry name" value="DNA_ligase_A_C"/>
    <property type="match status" value="1"/>
</dbReference>
<evidence type="ECO:0000256" key="3">
    <source>
        <dbReference type="ARBA" id="ARBA00022618"/>
    </source>
</evidence>
<keyword evidence="4" id="KW-0235">DNA replication</keyword>
<proteinExistence type="predicted"/>
<evidence type="ECO:0000256" key="6">
    <source>
        <dbReference type="ARBA" id="ARBA00022741"/>
    </source>
</evidence>
<keyword evidence="2 15" id="KW-0436">Ligase</keyword>
<keyword evidence="5" id="KW-0479">Metal-binding</keyword>
<dbReference type="EMBL" id="BAAFZP010000001">
    <property type="protein sequence ID" value="GAB1580882.1"/>
    <property type="molecule type" value="Genomic_DNA"/>
</dbReference>
<dbReference type="Gene3D" id="1.10.3260.10">
    <property type="entry name" value="DNA ligase, ATP-dependent, N-terminal domain"/>
    <property type="match status" value="1"/>
</dbReference>
<dbReference type="EC" id="6.5.1.1" evidence="1"/>
<dbReference type="PROSITE" id="PS50160">
    <property type="entry name" value="DNA_LIGASE_A3"/>
    <property type="match status" value="1"/>
</dbReference>
<feature type="domain" description="ATP-dependent DNA ligase family profile" evidence="14">
    <location>
        <begin position="304"/>
        <end position="438"/>
    </location>
</feature>
<evidence type="ECO:0000313" key="16">
    <source>
        <dbReference type="Proteomes" id="UP001628091"/>
    </source>
</evidence>
<keyword evidence="7" id="KW-0227">DNA damage</keyword>
<dbReference type="Gene3D" id="3.30.470.30">
    <property type="entry name" value="DNA ligase/mRNA capping enzyme"/>
    <property type="match status" value="1"/>
</dbReference>
<evidence type="ECO:0000256" key="12">
    <source>
        <dbReference type="ARBA" id="ARBA00023306"/>
    </source>
</evidence>
<evidence type="ECO:0000256" key="11">
    <source>
        <dbReference type="ARBA" id="ARBA00023204"/>
    </source>
</evidence>
<evidence type="ECO:0000256" key="5">
    <source>
        <dbReference type="ARBA" id="ARBA00022723"/>
    </source>
</evidence>
<evidence type="ECO:0000256" key="8">
    <source>
        <dbReference type="ARBA" id="ARBA00022840"/>
    </source>
</evidence>
<keyword evidence="10" id="KW-0233">DNA recombination</keyword>